<keyword evidence="1" id="KW-0472">Membrane</keyword>
<keyword evidence="1" id="KW-0812">Transmembrane</keyword>
<evidence type="ECO:0000256" key="1">
    <source>
        <dbReference type="SAM" id="Phobius"/>
    </source>
</evidence>
<protein>
    <recommendedName>
        <fullName evidence="4">Type 4a pilus biogenesis protein PilO</fullName>
    </recommendedName>
</protein>
<dbReference type="AlphaFoldDB" id="A0A562Q3H6"/>
<evidence type="ECO:0000313" key="3">
    <source>
        <dbReference type="Proteomes" id="UP000315112"/>
    </source>
</evidence>
<accession>A0A562Q3H6</accession>
<dbReference type="Proteomes" id="UP000315112">
    <property type="component" value="Unassembled WGS sequence"/>
</dbReference>
<evidence type="ECO:0000313" key="2">
    <source>
        <dbReference type="EMBL" id="TWI51301.1"/>
    </source>
</evidence>
<feature type="transmembrane region" description="Helical" evidence="1">
    <location>
        <begin position="47"/>
        <end position="69"/>
    </location>
</feature>
<name>A0A562Q3H6_9BURK</name>
<evidence type="ECO:0008006" key="4">
    <source>
        <dbReference type="Google" id="ProtNLM"/>
    </source>
</evidence>
<comment type="caution">
    <text evidence="2">The sequence shown here is derived from an EMBL/GenBank/DDBJ whole genome shotgun (WGS) entry which is preliminary data.</text>
</comment>
<proteinExistence type="predicted"/>
<organism evidence="2 3">
    <name type="scientific">Pseudoduganella flava</name>
    <dbReference type="NCBI Taxonomy" id="871742"/>
    <lineage>
        <taxon>Bacteria</taxon>
        <taxon>Pseudomonadati</taxon>
        <taxon>Pseudomonadota</taxon>
        <taxon>Betaproteobacteria</taxon>
        <taxon>Burkholderiales</taxon>
        <taxon>Oxalobacteraceae</taxon>
        <taxon>Telluria group</taxon>
        <taxon>Pseudoduganella</taxon>
    </lineage>
</organism>
<reference evidence="2 3" key="1">
    <citation type="journal article" date="2015" name="Stand. Genomic Sci.">
        <title>Genomic Encyclopedia of Bacterial and Archaeal Type Strains, Phase III: the genomes of soil and plant-associated and newly described type strains.</title>
        <authorList>
            <person name="Whitman W.B."/>
            <person name="Woyke T."/>
            <person name="Klenk H.P."/>
            <person name="Zhou Y."/>
            <person name="Lilburn T.G."/>
            <person name="Beck B.J."/>
            <person name="De Vos P."/>
            <person name="Vandamme P."/>
            <person name="Eisen J.A."/>
            <person name="Garrity G."/>
            <person name="Hugenholtz P."/>
            <person name="Kyrpides N.C."/>
        </authorList>
    </citation>
    <scope>NUCLEOTIDE SEQUENCE [LARGE SCALE GENOMIC DNA]</scope>
    <source>
        <strain evidence="2 3">CGMCC 1.10685</strain>
    </source>
</reference>
<gene>
    <name evidence="2" type="ORF">IP92_00285</name>
</gene>
<keyword evidence="1" id="KW-1133">Transmembrane helix</keyword>
<dbReference type="EMBL" id="VLKW01000001">
    <property type="protein sequence ID" value="TWI51301.1"/>
    <property type="molecule type" value="Genomic_DNA"/>
</dbReference>
<sequence length="209" mass="23291">MPHCLLSNDWVGGHLVNFIRTVLGAGCFGGPWGRGQIIWMLRHHLRYLLYVGFLFVVLGTSLSFISLTIDAMKGKVRIIDAMRRYKSHDSFRYPAVSDNEGHPHTSELIARLAKTDEVVALLDGILSLASSKGLQIDAGSYELQKTESRVADEYIMSFSATGPYVSIQKFLLEAQEQYPALILDKVSFSRESIGAARLEARVQFALLVK</sequence>